<dbReference type="Gene3D" id="3.40.50.300">
    <property type="entry name" value="P-loop containing nucleotide triphosphate hydrolases"/>
    <property type="match status" value="1"/>
</dbReference>
<dbReference type="RefSeq" id="WP_174616267.1">
    <property type="nucleotide sequence ID" value="NZ_BAAADS010000018.1"/>
</dbReference>
<gene>
    <name evidence="6" type="ORF">GCM10009001_27340</name>
</gene>
<dbReference type="PROSITE" id="PS00211">
    <property type="entry name" value="ABC_TRANSPORTER_1"/>
    <property type="match status" value="1"/>
</dbReference>
<protein>
    <submittedName>
        <fullName evidence="6">ABC transporter ATP-binding protein</fullName>
    </submittedName>
</protein>
<dbReference type="Pfam" id="PF00005">
    <property type="entry name" value="ABC_tran"/>
    <property type="match status" value="1"/>
</dbReference>
<keyword evidence="3" id="KW-0547">Nucleotide-binding</keyword>
<proteinExistence type="inferred from homology"/>
<evidence type="ECO:0000313" key="7">
    <source>
        <dbReference type="Proteomes" id="UP001500866"/>
    </source>
</evidence>
<dbReference type="GO" id="GO:0005524">
    <property type="term" value="F:ATP binding"/>
    <property type="evidence" value="ECO:0007669"/>
    <property type="project" value="UniProtKB-KW"/>
</dbReference>
<evidence type="ECO:0000259" key="5">
    <source>
        <dbReference type="PROSITE" id="PS50893"/>
    </source>
</evidence>
<feature type="domain" description="ABC transporter" evidence="5">
    <location>
        <begin position="7"/>
        <end position="223"/>
    </location>
</feature>
<keyword evidence="2" id="KW-0813">Transport</keyword>
<accession>A0ABP3RJS1</accession>
<evidence type="ECO:0000256" key="1">
    <source>
        <dbReference type="ARBA" id="ARBA00005417"/>
    </source>
</evidence>
<name>A0ABP3RJS1_9BACI</name>
<dbReference type="PROSITE" id="PS50893">
    <property type="entry name" value="ABC_TRANSPORTER_2"/>
    <property type="match status" value="1"/>
</dbReference>
<dbReference type="InterPro" id="IPR027417">
    <property type="entry name" value="P-loop_NTPase"/>
</dbReference>
<dbReference type="Proteomes" id="UP001500866">
    <property type="component" value="Unassembled WGS sequence"/>
</dbReference>
<dbReference type="InterPro" id="IPR017871">
    <property type="entry name" value="ABC_transporter-like_CS"/>
</dbReference>
<dbReference type="PANTHER" id="PTHR43335">
    <property type="entry name" value="ABC TRANSPORTER, ATP-BINDING PROTEIN"/>
    <property type="match status" value="1"/>
</dbReference>
<evidence type="ECO:0000256" key="3">
    <source>
        <dbReference type="ARBA" id="ARBA00022741"/>
    </source>
</evidence>
<evidence type="ECO:0000256" key="2">
    <source>
        <dbReference type="ARBA" id="ARBA00022448"/>
    </source>
</evidence>
<evidence type="ECO:0000313" key="6">
    <source>
        <dbReference type="EMBL" id="GAA0608530.1"/>
    </source>
</evidence>
<organism evidence="6 7">
    <name type="scientific">Virgibacillus siamensis</name>
    <dbReference type="NCBI Taxonomy" id="480071"/>
    <lineage>
        <taxon>Bacteria</taxon>
        <taxon>Bacillati</taxon>
        <taxon>Bacillota</taxon>
        <taxon>Bacilli</taxon>
        <taxon>Bacillales</taxon>
        <taxon>Bacillaceae</taxon>
        <taxon>Virgibacillus</taxon>
    </lineage>
</organism>
<dbReference type="PANTHER" id="PTHR43335:SF4">
    <property type="entry name" value="ABC TRANSPORTER, ATP-BINDING PROTEIN"/>
    <property type="match status" value="1"/>
</dbReference>
<evidence type="ECO:0000256" key="4">
    <source>
        <dbReference type="ARBA" id="ARBA00022840"/>
    </source>
</evidence>
<keyword evidence="4 6" id="KW-0067">ATP-binding</keyword>
<dbReference type="InterPro" id="IPR003439">
    <property type="entry name" value="ABC_transporter-like_ATP-bd"/>
</dbReference>
<keyword evidence="7" id="KW-1185">Reference proteome</keyword>
<comment type="caution">
    <text evidence="6">The sequence shown here is derived from an EMBL/GenBank/DDBJ whole genome shotgun (WGS) entry which is preliminary data.</text>
</comment>
<sequence>MADSAFLQVSQLSKAIKKEPILQDINLSLNKGSIYGFRGKNGSGKTMLFRALCGLILPSKGTVKVDSQILGEEISFPPSVGVLIENPGFLNGYTGFKNLKLLADLTGKISDERIKESIRIVGLDPEDKRKYRKYSLGMKQRLGIAQAIMEEPELIILDEPTNALDSDGVEEFKALLLKLKSKNKCILLASHDKDELNFLSDTIYLMENGKIMDTYDMQGEEDE</sequence>
<reference evidence="7" key="1">
    <citation type="journal article" date="2019" name="Int. J. Syst. Evol. Microbiol.">
        <title>The Global Catalogue of Microorganisms (GCM) 10K type strain sequencing project: providing services to taxonomists for standard genome sequencing and annotation.</title>
        <authorList>
            <consortium name="The Broad Institute Genomics Platform"/>
            <consortium name="The Broad Institute Genome Sequencing Center for Infectious Disease"/>
            <person name="Wu L."/>
            <person name="Ma J."/>
        </authorList>
    </citation>
    <scope>NUCLEOTIDE SEQUENCE [LARGE SCALE GENOMIC DNA]</scope>
    <source>
        <strain evidence="7">JCM 15395</strain>
    </source>
</reference>
<dbReference type="EMBL" id="BAAADS010000018">
    <property type="protein sequence ID" value="GAA0608530.1"/>
    <property type="molecule type" value="Genomic_DNA"/>
</dbReference>
<dbReference type="InterPro" id="IPR003593">
    <property type="entry name" value="AAA+_ATPase"/>
</dbReference>
<dbReference type="SMART" id="SM00382">
    <property type="entry name" value="AAA"/>
    <property type="match status" value="1"/>
</dbReference>
<dbReference type="SUPFAM" id="SSF52540">
    <property type="entry name" value="P-loop containing nucleoside triphosphate hydrolases"/>
    <property type="match status" value="1"/>
</dbReference>
<comment type="similarity">
    <text evidence="1">Belongs to the ABC transporter superfamily.</text>
</comment>